<dbReference type="SUPFAM" id="SSF55797">
    <property type="entry name" value="PR-1-like"/>
    <property type="match status" value="1"/>
</dbReference>
<sequence length="187" mass="19284">MPPALPRREALAGIGVGLGLGGRIALGLGAGLGVLRPGALMAAPAGRAPDADDLAAGRADFDARFATFRAEAGLPRLARDPALEAAAQGHAMTLAGQGLIDHVGHDGSSVGDRARDAGYAWCWVAENLTLNWRGADQVLAAWRGSPGHHANMVSPQAADYGIGFAYVMSGAWRDAPVWVWVAGRRCG</sequence>
<organism evidence="2 3">
    <name type="scientific">Albimonas donghaensis</name>
    <dbReference type="NCBI Taxonomy" id="356660"/>
    <lineage>
        <taxon>Bacteria</taxon>
        <taxon>Pseudomonadati</taxon>
        <taxon>Pseudomonadota</taxon>
        <taxon>Alphaproteobacteria</taxon>
        <taxon>Rhodobacterales</taxon>
        <taxon>Paracoccaceae</taxon>
        <taxon>Albimonas</taxon>
    </lineage>
</organism>
<dbReference type="Gene3D" id="3.40.33.10">
    <property type="entry name" value="CAP"/>
    <property type="match status" value="1"/>
</dbReference>
<gene>
    <name evidence="2" type="ORF">SAMN05444336_1011158</name>
</gene>
<dbReference type="CDD" id="cd05379">
    <property type="entry name" value="CAP_bacterial"/>
    <property type="match status" value="1"/>
</dbReference>
<reference evidence="2 3" key="1">
    <citation type="submission" date="2016-10" db="EMBL/GenBank/DDBJ databases">
        <authorList>
            <person name="de Groot N.N."/>
        </authorList>
    </citation>
    <scope>NUCLEOTIDE SEQUENCE [LARGE SCALE GENOMIC DNA]</scope>
    <source>
        <strain evidence="2 3">DSM 17890</strain>
    </source>
</reference>
<dbReference type="STRING" id="356660.SAMN05444336_1011158"/>
<proteinExistence type="predicted"/>
<evidence type="ECO:0000313" key="2">
    <source>
        <dbReference type="EMBL" id="SDW48817.1"/>
    </source>
</evidence>
<dbReference type="InterPro" id="IPR014044">
    <property type="entry name" value="CAP_dom"/>
</dbReference>
<dbReference type="Proteomes" id="UP000199118">
    <property type="component" value="Unassembled WGS sequence"/>
</dbReference>
<dbReference type="AlphaFoldDB" id="A0A1H2TYJ7"/>
<evidence type="ECO:0000313" key="3">
    <source>
        <dbReference type="Proteomes" id="UP000199118"/>
    </source>
</evidence>
<dbReference type="PANTHER" id="PTHR31157:SF1">
    <property type="entry name" value="SCP DOMAIN-CONTAINING PROTEIN"/>
    <property type="match status" value="1"/>
</dbReference>
<dbReference type="InterPro" id="IPR035940">
    <property type="entry name" value="CAP_sf"/>
</dbReference>
<dbReference type="RefSeq" id="WP_176954632.1">
    <property type="nucleotide sequence ID" value="NZ_FNMZ01000001.1"/>
</dbReference>
<protein>
    <submittedName>
        <fullName evidence="2">Uncharacterized conserved protein YkwD, contains CAP (CSP/antigen 5/PR1) domain</fullName>
    </submittedName>
</protein>
<accession>A0A1H2TYJ7</accession>
<feature type="domain" description="SCP" evidence="1">
    <location>
        <begin position="65"/>
        <end position="174"/>
    </location>
</feature>
<dbReference type="Pfam" id="PF00188">
    <property type="entry name" value="CAP"/>
    <property type="match status" value="1"/>
</dbReference>
<name>A0A1H2TYJ7_9RHOB</name>
<dbReference type="PANTHER" id="PTHR31157">
    <property type="entry name" value="SCP DOMAIN-CONTAINING PROTEIN"/>
    <property type="match status" value="1"/>
</dbReference>
<keyword evidence="3" id="KW-1185">Reference proteome</keyword>
<dbReference type="EMBL" id="FNMZ01000001">
    <property type="protein sequence ID" value="SDW48817.1"/>
    <property type="molecule type" value="Genomic_DNA"/>
</dbReference>
<evidence type="ECO:0000259" key="1">
    <source>
        <dbReference type="Pfam" id="PF00188"/>
    </source>
</evidence>